<evidence type="ECO:0000313" key="4">
    <source>
        <dbReference type="RefSeq" id="XP_005093476.2"/>
    </source>
</evidence>
<reference evidence="4" key="1">
    <citation type="submission" date="2025-08" db="UniProtKB">
        <authorList>
            <consortium name="RefSeq"/>
        </authorList>
    </citation>
    <scope>IDENTIFICATION</scope>
</reference>
<dbReference type="PANTHER" id="PTHR11486">
    <property type="entry name" value="FIBROBLAST GROWTH FACTOR"/>
    <property type="match status" value="1"/>
</dbReference>
<sequence length="224" mass="25911">MDDSVVEEELAKAVALNLLLVMLLTSLLIYLFVALAAPYVDGASSEFLSSIDADLLSKIEDNQFVGGRPFVTNQKLVSACSERLVQMRSQKKIDARGDARSVLTDFLFESDPHGGGRVRIKARIFKKYLCFSRRGRLISRTNGRSLQCVFREEPHNGRIKLQSAANPRWYVGFNKRGRRLKGYSMRKRKRRQPCYEFTKLPKIRHWQHRLQNEFEGFTNPRNDR</sequence>
<dbReference type="GeneID" id="101855084"/>
<evidence type="ECO:0000313" key="3">
    <source>
        <dbReference type="Proteomes" id="UP000694888"/>
    </source>
</evidence>
<keyword evidence="2" id="KW-0472">Membrane</keyword>
<dbReference type="InterPro" id="IPR008996">
    <property type="entry name" value="IL1/FGF"/>
</dbReference>
<dbReference type="SUPFAM" id="SSF50353">
    <property type="entry name" value="Cytokine"/>
    <property type="match status" value="1"/>
</dbReference>
<keyword evidence="2" id="KW-1133">Transmembrane helix</keyword>
<evidence type="ECO:0000256" key="2">
    <source>
        <dbReference type="SAM" id="Phobius"/>
    </source>
</evidence>
<dbReference type="CDD" id="cd23307">
    <property type="entry name" value="beta-trefoil_FGF8-like"/>
    <property type="match status" value="1"/>
</dbReference>
<accession>A0ABM0JH01</accession>
<dbReference type="Pfam" id="PF00167">
    <property type="entry name" value="FGF"/>
    <property type="match status" value="1"/>
</dbReference>
<dbReference type="SMART" id="SM00442">
    <property type="entry name" value="FGF"/>
    <property type="match status" value="1"/>
</dbReference>
<name>A0ABM0JH01_APLCA</name>
<dbReference type="Proteomes" id="UP000694888">
    <property type="component" value="Unplaced"/>
</dbReference>
<keyword evidence="2" id="KW-0812">Transmembrane</keyword>
<evidence type="ECO:0000256" key="1">
    <source>
        <dbReference type="ARBA" id="ARBA00007936"/>
    </source>
</evidence>
<dbReference type="Gene3D" id="2.80.10.50">
    <property type="match status" value="1"/>
</dbReference>
<dbReference type="RefSeq" id="XP_005093476.2">
    <property type="nucleotide sequence ID" value="XM_005093419.3"/>
</dbReference>
<dbReference type="InterPro" id="IPR002209">
    <property type="entry name" value="Fibroblast_GF_fam"/>
</dbReference>
<feature type="transmembrane region" description="Helical" evidence="2">
    <location>
        <begin position="14"/>
        <end position="40"/>
    </location>
</feature>
<gene>
    <name evidence="4" type="primary">LOC101855084</name>
</gene>
<organism evidence="3 4">
    <name type="scientific">Aplysia californica</name>
    <name type="common">California sea hare</name>
    <dbReference type="NCBI Taxonomy" id="6500"/>
    <lineage>
        <taxon>Eukaryota</taxon>
        <taxon>Metazoa</taxon>
        <taxon>Spiralia</taxon>
        <taxon>Lophotrochozoa</taxon>
        <taxon>Mollusca</taxon>
        <taxon>Gastropoda</taxon>
        <taxon>Heterobranchia</taxon>
        <taxon>Euthyneura</taxon>
        <taxon>Tectipleura</taxon>
        <taxon>Aplysiida</taxon>
        <taxon>Aplysioidea</taxon>
        <taxon>Aplysiidae</taxon>
        <taxon>Aplysia</taxon>
    </lineage>
</organism>
<proteinExistence type="inferred from homology"/>
<protein>
    <submittedName>
        <fullName evidence="4">Fibroblast growth factor 8</fullName>
    </submittedName>
</protein>
<comment type="similarity">
    <text evidence="1">Belongs to the heparin-binding growth factors family.</text>
</comment>
<keyword evidence="3" id="KW-1185">Reference proteome</keyword>